<protein>
    <submittedName>
        <fullName evidence="8">Enkurin</fullName>
    </submittedName>
</protein>
<dbReference type="Proteomes" id="UP001651158">
    <property type="component" value="Unassembled WGS sequence"/>
</dbReference>
<evidence type="ECO:0000256" key="2">
    <source>
        <dbReference type="ARBA" id="ARBA00004245"/>
    </source>
</evidence>
<evidence type="ECO:0000256" key="4">
    <source>
        <dbReference type="ARBA" id="ARBA00023212"/>
    </source>
</evidence>
<evidence type="ECO:0000256" key="6">
    <source>
        <dbReference type="SAM" id="Coils"/>
    </source>
</evidence>
<comment type="caution">
    <text evidence="8">The sequence shown here is derived from an EMBL/GenBank/DDBJ whole genome shotgun (WGS) entry which is preliminary data.</text>
</comment>
<sequence>MESIYNLLPTEPIVTPKSKRYQSIHRYMAKKEMVEHKIGKFKTMGPVAVKKPNPSLFLRSHTSLNLHRNADPNDQENICPGKKPPLPNFRQKPEDFGKVPAYIERRRTEKLKNADLYACYNEEVALHQQLPRLSPEERENLLKSLKERHSQIYSEFLRLSVIIDTLHKRQRKERLEKTLSELEKDIRTIEEHELIYVKE</sequence>
<evidence type="ECO:0000259" key="7">
    <source>
        <dbReference type="PROSITE" id="PS51665"/>
    </source>
</evidence>
<keyword evidence="3" id="KW-0963">Cytoplasm</keyword>
<keyword evidence="5" id="KW-0966">Cell projection</keyword>
<keyword evidence="6" id="KW-0175">Coiled coil</keyword>
<dbReference type="PANTHER" id="PTHR21490">
    <property type="entry name" value="ENKURIN-RELATED"/>
    <property type="match status" value="1"/>
</dbReference>
<name>A0ABR4Q6E3_9CEST</name>
<evidence type="ECO:0000313" key="8">
    <source>
        <dbReference type="EMBL" id="KAL5104950.1"/>
    </source>
</evidence>
<dbReference type="InterPro" id="IPR027012">
    <property type="entry name" value="Enkurin_dom"/>
</dbReference>
<evidence type="ECO:0000256" key="5">
    <source>
        <dbReference type="ARBA" id="ARBA00023273"/>
    </source>
</evidence>
<evidence type="ECO:0000256" key="3">
    <source>
        <dbReference type="ARBA" id="ARBA00022490"/>
    </source>
</evidence>
<gene>
    <name evidence="8" type="ORF">TcWFU_005748</name>
</gene>
<reference evidence="8 9" key="1">
    <citation type="journal article" date="2022" name="Front. Cell. Infect. Microbiol.">
        <title>The Genomes of Two Strains of Taenia crassiceps the Animal Model for the Study of Human Cysticercosis.</title>
        <authorList>
            <person name="Bobes R.J."/>
            <person name="Estrada K."/>
            <person name="Rios-Valencia D.G."/>
            <person name="Calderon-Gallegos A."/>
            <person name="de la Torre P."/>
            <person name="Carrero J.C."/>
            <person name="Sanchez-Flores A."/>
            <person name="Laclette J.P."/>
        </authorList>
    </citation>
    <scope>NUCLEOTIDE SEQUENCE [LARGE SCALE GENOMIC DNA]</scope>
    <source>
        <strain evidence="8">WFUcys</strain>
    </source>
</reference>
<evidence type="ECO:0000313" key="9">
    <source>
        <dbReference type="Proteomes" id="UP001651158"/>
    </source>
</evidence>
<keyword evidence="9" id="KW-1185">Reference proteome</keyword>
<comment type="subcellular location">
    <subcellularLocation>
        <location evidence="1">Cell projection</location>
        <location evidence="1">Cilium</location>
    </subcellularLocation>
    <subcellularLocation>
        <location evidence="2">Cytoplasm</location>
        <location evidence="2">Cytoskeleton</location>
    </subcellularLocation>
</comment>
<dbReference type="PANTHER" id="PTHR21490:SF0">
    <property type="entry name" value="ENKURIN"/>
    <property type="match status" value="1"/>
</dbReference>
<dbReference type="Pfam" id="PF13864">
    <property type="entry name" value="Enkurin"/>
    <property type="match status" value="1"/>
</dbReference>
<proteinExistence type="predicted"/>
<feature type="domain" description="Enkurin" evidence="7">
    <location>
        <begin position="105"/>
        <end position="197"/>
    </location>
</feature>
<evidence type="ECO:0000256" key="1">
    <source>
        <dbReference type="ARBA" id="ARBA00004138"/>
    </source>
</evidence>
<dbReference type="EMBL" id="JAKROA010000010">
    <property type="protein sequence ID" value="KAL5104950.1"/>
    <property type="molecule type" value="Genomic_DNA"/>
</dbReference>
<organism evidence="8 9">
    <name type="scientific">Taenia crassiceps</name>
    <dbReference type="NCBI Taxonomy" id="6207"/>
    <lineage>
        <taxon>Eukaryota</taxon>
        <taxon>Metazoa</taxon>
        <taxon>Spiralia</taxon>
        <taxon>Lophotrochozoa</taxon>
        <taxon>Platyhelminthes</taxon>
        <taxon>Cestoda</taxon>
        <taxon>Eucestoda</taxon>
        <taxon>Cyclophyllidea</taxon>
        <taxon>Taeniidae</taxon>
        <taxon>Taenia</taxon>
    </lineage>
</organism>
<dbReference type="InterPro" id="IPR052102">
    <property type="entry name" value="Enkurin_domain-protein"/>
</dbReference>
<accession>A0ABR4Q6E3</accession>
<feature type="coiled-coil region" evidence="6">
    <location>
        <begin position="165"/>
        <end position="192"/>
    </location>
</feature>
<keyword evidence="4" id="KW-0206">Cytoskeleton</keyword>
<dbReference type="PROSITE" id="PS51665">
    <property type="entry name" value="ENKURIN"/>
    <property type="match status" value="1"/>
</dbReference>